<evidence type="ECO:0000256" key="1">
    <source>
        <dbReference type="SAM" id="MobiDB-lite"/>
    </source>
</evidence>
<sequence>MVLRKFRWLVLLIAFGLAGCSAVAGTSPGATPAAASSTAVSSPSSTPTDPSAEVLVLHYLRSTIAGRQAEHTATVRGDGQVALADDIDGSERRFTLTQPESARVGELLRVLADAPEPTNVVSDVGRIDARFPVGGREVSVSVDDWSMAGGTARLPADERVVADAMIELRDLLIRERVAGSAPGSAPSTGAAPTS</sequence>
<organism evidence="3">
    <name type="scientific">Nakamurella sp. A5-74</name>
    <dbReference type="NCBI Taxonomy" id="3158264"/>
    <lineage>
        <taxon>Bacteria</taxon>
        <taxon>Bacillati</taxon>
        <taxon>Actinomycetota</taxon>
        <taxon>Actinomycetes</taxon>
        <taxon>Nakamurellales</taxon>
        <taxon>Nakamurellaceae</taxon>
        <taxon>Nakamurella</taxon>
    </lineage>
</organism>
<feature type="region of interest" description="Disordered" evidence="1">
    <location>
        <begin position="28"/>
        <end position="49"/>
    </location>
</feature>
<name>A0AAU8DL28_9ACTN</name>
<feature type="signal peptide" evidence="2">
    <location>
        <begin position="1"/>
        <end position="24"/>
    </location>
</feature>
<reference evidence="3" key="1">
    <citation type="submission" date="2024-05" db="EMBL/GenBank/DDBJ databases">
        <authorList>
            <person name="Cai S.Y."/>
            <person name="Jin L.M."/>
            <person name="Li H.R."/>
        </authorList>
    </citation>
    <scope>NUCLEOTIDE SEQUENCE</scope>
    <source>
        <strain evidence="3">A5-74</strain>
    </source>
</reference>
<dbReference type="EMBL" id="CP159218">
    <property type="protein sequence ID" value="XCG62970.1"/>
    <property type="molecule type" value="Genomic_DNA"/>
</dbReference>
<keyword evidence="2" id="KW-0732">Signal</keyword>
<protein>
    <submittedName>
        <fullName evidence="3">Uncharacterized protein</fullName>
    </submittedName>
</protein>
<evidence type="ECO:0000256" key="2">
    <source>
        <dbReference type="SAM" id="SignalP"/>
    </source>
</evidence>
<dbReference type="RefSeq" id="WP_353648585.1">
    <property type="nucleotide sequence ID" value="NZ_CP159218.1"/>
</dbReference>
<accession>A0AAU8DL28</accession>
<gene>
    <name evidence="3" type="ORF">ABLG96_17410</name>
</gene>
<evidence type="ECO:0000313" key="3">
    <source>
        <dbReference type="EMBL" id="XCG62970.1"/>
    </source>
</evidence>
<dbReference type="PROSITE" id="PS51257">
    <property type="entry name" value="PROKAR_LIPOPROTEIN"/>
    <property type="match status" value="1"/>
</dbReference>
<feature type="chain" id="PRO_5043336159" evidence="2">
    <location>
        <begin position="25"/>
        <end position="194"/>
    </location>
</feature>
<proteinExistence type="predicted"/>
<dbReference type="AlphaFoldDB" id="A0AAU8DL28"/>